<dbReference type="FunFam" id="1.10.555.10:FF:000006">
    <property type="entry name" value="Rho GTPase activating protein 26"/>
    <property type="match status" value="1"/>
</dbReference>
<keyword evidence="1 3" id="KW-0728">SH3 domain</keyword>
<dbReference type="PANTHER" id="PTHR12552">
    <property type="entry name" value="OLIGOPHRENIN 1"/>
    <property type="match status" value="1"/>
</dbReference>
<dbReference type="CDD" id="cd11882">
    <property type="entry name" value="SH3_GRAF-like"/>
    <property type="match status" value="1"/>
</dbReference>
<dbReference type="PROSITE" id="PS50238">
    <property type="entry name" value="RHOGAP"/>
    <property type="match status" value="1"/>
</dbReference>
<dbReference type="SMART" id="SM00324">
    <property type="entry name" value="RhoGAP"/>
    <property type="match status" value="1"/>
</dbReference>
<proteinExistence type="predicted"/>
<dbReference type="SUPFAM" id="SSF103657">
    <property type="entry name" value="BAR/IMD domain-like"/>
    <property type="match status" value="1"/>
</dbReference>
<keyword evidence="2" id="KW-0343">GTPase activation</keyword>
<evidence type="ECO:0000259" key="6">
    <source>
        <dbReference type="PROSITE" id="PS50003"/>
    </source>
</evidence>
<accession>A0AAV5VIE5</accession>
<dbReference type="SMART" id="SM00233">
    <property type="entry name" value="PH"/>
    <property type="match status" value="1"/>
</dbReference>
<feature type="compositionally biased region" description="Polar residues" evidence="4">
    <location>
        <begin position="733"/>
        <end position="743"/>
    </location>
</feature>
<evidence type="ECO:0000256" key="2">
    <source>
        <dbReference type="ARBA" id="ARBA00022468"/>
    </source>
</evidence>
<dbReference type="InterPro" id="IPR027267">
    <property type="entry name" value="AH/BAR_dom_sf"/>
</dbReference>
<keyword evidence="9" id="KW-1185">Reference proteome</keyword>
<dbReference type="InterPro" id="IPR047234">
    <property type="entry name" value="GRAF_fam"/>
</dbReference>
<organism evidence="8 9">
    <name type="scientific">Pristionchus fissidentatus</name>
    <dbReference type="NCBI Taxonomy" id="1538716"/>
    <lineage>
        <taxon>Eukaryota</taxon>
        <taxon>Metazoa</taxon>
        <taxon>Ecdysozoa</taxon>
        <taxon>Nematoda</taxon>
        <taxon>Chromadorea</taxon>
        <taxon>Rhabditida</taxon>
        <taxon>Rhabditina</taxon>
        <taxon>Diplogasteromorpha</taxon>
        <taxon>Diplogasteroidea</taxon>
        <taxon>Neodiplogasteridae</taxon>
        <taxon>Pristionchus</taxon>
    </lineage>
</organism>
<dbReference type="AlphaFoldDB" id="A0AAV5VIE5"/>
<evidence type="ECO:0008006" key="10">
    <source>
        <dbReference type="Google" id="ProtNLM"/>
    </source>
</evidence>
<gene>
    <name evidence="8" type="ORF">PFISCL1PPCAC_10395</name>
</gene>
<evidence type="ECO:0000313" key="8">
    <source>
        <dbReference type="EMBL" id="GMT19098.1"/>
    </source>
</evidence>
<feature type="region of interest" description="Disordered" evidence="4">
    <location>
        <begin position="604"/>
        <end position="650"/>
    </location>
</feature>
<dbReference type="Pfam" id="PF00620">
    <property type="entry name" value="RhoGAP"/>
    <property type="match status" value="1"/>
</dbReference>
<feature type="region of interest" description="Disordered" evidence="4">
    <location>
        <begin position="773"/>
        <end position="801"/>
    </location>
</feature>
<dbReference type="InterPro" id="IPR001849">
    <property type="entry name" value="PH_domain"/>
</dbReference>
<feature type="domain" description="Rho-GAP" evidence="7">
    <location>
        <begin position="414"/>
        <end position="600"/>
    </location>
</feature>
<dbReference type="SMART" id="SM00326">
    <property type="entry name" value="SH3"/>
    <property type="match status" value="1"/>
</dbReference>
<dbReference type="InterPro" id="IPR047225">
    <property type="entry name" value="PH_GRAF"/>
</dbReference>
<evidence type="ECO:0000313" key="9">
    <source>
        <dbReference type="Proteomes" id="UP001432322"/>
    </source>
</evidence>
<feature type="compositionally biased region" description="Basic and acidic residues" evidence="4">
    <location>
        <begin position="707"/>
        <end position="727"/>
    </location>
</feature>
<dbReference type="SUPFAM" id="SSF50044">
    <property type="entry name" value="SH3-domain"/>
    <property type="match status" value="1"/>
</dbReference>
<name>A0AAV5VIE5_9BILA</name>
<dbReference type="EMBL" id="BTSY01000003">
    <property type="protein sequence ID" value="GMT19098.1"/>
    <property type="molecule type" value="Genomic_DNA"/>
</dbReference>
<feature type="non-terminal residue" evidence="8">
    <location>
        <position position="1"/>
    </location>
</feature>
<evidence type="ECO:0000259" key="5">
    <source>
        <dbReference type="PROSITE" id="PS50002"/>
    </source>
</evidence>
<dbReference type="SUPFAM" id="SSF50729">
    <property type="entry name" value="PH domain-like"/>
    <property type="match status" value="1"/>
</dbReference>
<dbReference type="InterPro" id="IPR001452">
    <property type="entry name" value="SH3_domain"/>
</dbReference>
<dbReference type="Gene3D" id="1.20.1270.60">
    <property type="entry name" value="Arfaptin homology (AH) domain/BAR domain"/>
    <property type="match status" value="1"/>
</dbReference>
<dbReference type="PANTHER" id="PTHR12552:SF1">
    <property type="entry name" value="RHO GTPASE-ACTIVATING PROTEIN GRAF"/>
    <property type="match status" value="1"/>
</dbReference>
<feature type="region of interest" description="Disordered" evidence="4">
    <location>
        <begin position="668"/>
        <end position="753"/>
    </location>
</feature>
<feature type="domain" description="PH" evidence="6">
    <location>
        <begin position="281"/>
        <end position="398"/>
    </location>
</feature>
<evidence type="ECO:0000256" key="1">
    <source>
        <dbReference type="ARBA" id="ARBA00022443"/>
    </source>
</evidence>
<dbReference type="GO" id="GO:0005096">
    <property type="term" value="F:GTPase activator activity"/>
    <property type="evidence" value="ECO:0007669"/>
    <property type="project" value="UniProtKB-KW"/>
</dbReference>
<dbReference type="Gene3D" id="2.30.29.30">
    <property type="entry name" value="Pleckstrin-homology domain (PH domain)/Phosphotyrosine-binding domain (PTB)"/>
    <property type="match status" value="1"/>
</dbReference>
<dbReference type="CDD" id="cd01249">
    <property type="entry name" value="BAR-PH_GRAF_family"/>
    <property type="match status" value="1"/>
</dbReference>
<dbReference type="Pfam" id="PF14604">
    <property type="entry name" value="SH3_9"/>
    <property type="match status" value="1"/>
</dbReference>
<dbReference type="InterPro" id="IPR004148">
    <property type="entry name" value="BAR_dom"/>
</dbReference>
<dbReference type="InterPro" id="IPR008936">
    <property type="entry name" value="Rho_GTPase_activation_prot"/>
</dbReference>
<feature type="domain" description="SH3" evidence="5">
    <location>
        <begin position="818"/>
        <end position="876"/>
    </location>
</feature>
<feature type="compositionally biased region" description="Basic and acidic residues" evidence="4">
    <location>
        <begin position="680"/>
        <end position="700"/>
    </location>
</feature>
<protein>
    <recommendedName>
        <fullName evidence="10">Rho GTPase-activating protein 26</fullName>
    </recommendedName>
</protein>
<feature type="compositionally biased region" description="Basic and acidic residues" evidence="4">
    <location>
        <begin position="615"/>
        <end position="650"/>
    </location>
</feature>
<dbReference type="Pfam" id="PF00169">
    <property type="entry name" value="PH"/>
    <property type="match status" value="1"/>
</dbReference>
<dbReference type="Gene3D" id="2.30.30.40">
    <property type="entry name" value="SH3 Domains"/>
    <property type="match status" value="1"/>
</dbReference>
<dbReference type="Pfam" id="PF16746">
    <property type="entry name" value="BAR_3"/>
    <property type="match status" value="1"/>
</dbReference>
<dbReference type="Gene3D" id="1.10.555.10">
    <property type="entry name" value="Rho GTPase activation protein"/>
    <property type="match status" value="1"/>
</dbReference>
<comment type="caution">
    <text evidence="8">The sequence shown here is derived from an EMBL/GenBank/DDBJ whole genome shotgun (WGS) entry which is preliminary data.</text>
</comment>
<dbReference type="InterPro" id="IPR011993">
    <property type="entry name" value="PH-like_dom_sf"/>
</dbReference>
<evidence type="ECO:0000259" key="7">
    <source>
        <dbReference type="PROSITE" id="PS50238"/>
    </source>
</evidence>
<sequence length="876" mass="99979">GGPSAMVLKPLEFSDCISDSPWFRQNLHDHETALEDAYKNIKLIEAQCRELINCNKKMSQAQLAFAKSLANFQLETVGMNQTDDERMIATCFGEFGRVLIHIEEHRDKMISQAESAYLEPMRKFRMDVIGKTLHEEKKKYEKESTKFYASLDKHLHMSTMRKTDEDFREADAQLEMQQHNFCQASLQYVEEVQNVQERMKFEFVETMVNFLYASMSFYYVGYVVHEDSKPFIDNIKVHIQRACDSFKTTQTEAEELKKKILKTHTKAGSGSNCELDTPPRLTIKQGYMYVQEKSKIPKTLTRDVLKGTWSKYYCVYSKETRIFTMIAVNAPTKTDMKSAVGQSSSWKLRECVMKSCDAIDKRFCLDITVDGKSEAITLQALSEEDRRQWIEAMDGKHEKVFSSSGVGPSECLQTELDEIGFDFVRKCIGFIEDEGMREQGIYRNCGVNSKVKKMMGVGLERRKMNEGKSWMDESEWETKTVSSAFKTYLRNLPEPLMTFDLHSYFISAAKMDDRKERVEHIHYYVYRLPAEHKEMLEMVIRHLRRVADSSDENLMTVGNLGVCFGPTLLRPREETVAAIMDIKFCNVVVEVLIAHAKEIFDNAPPSTIGSMKSVESGREEKEIGEIEGRVEERREEEKKDEKREEEKGEVIGRRDDAIIVAERAERLREKPRSFPSIPSFEKDDRRQIKRSAHVDGERPRRPNHGSTVEDGKGLRMEDEEIIQRENHPGVYSSPASTSASDVNRPSHRYLPSSCIHPHQVTASRLLHQRPAIPAPMRAPHGASRTPVGGGGSQTTPSNHTNQPIYAVVRPSTSAATADQGSRVRTLYTCTPDHESELSFEAGEIITHVIDSNEDGWLIGTLNGRTGLIPANYVEQL</sequence>
<dbReference type="SUPFAM" id="SSF48350">
    <property type="entry name" value="GTPase activation domain, GAP"/>
    <property type="match status" value="1"/>
</dbReference>
<evidence type="ECO:0000256" key="3">
    <source>
        <dbReference type="PROSITE-ProRule" id="PRU00192"/>
    </source>
</evidence>
<dbReference type="GO" id="GO:0007165">
    <property type="term" value="P:signal transduction"/>
    <property type="evidence" value="ECO:0007669"/>
    <property type="project" value="InterPro"/>
</dbReference>
<dbReference type="PROSITE" id="PS50002">
    <property type="entry name" value="SH3"/>
    <property type="match status" value="1"/>
</dbReference>
<evidence type="ECO:0000256" key="4">
    <source>
        <dbReference type="SAM" id="MobiDB-lite"/>
    </source>
</evidence>
<dbReference type="Proteomes" id="UP001432322">
    <property type="component" value="Unassembled WGS sequence"/>
</dbReference>
<dbReference type="FunFam" id="1.20.1270.60:FF:000074">
    <property type="entry name" value="Rho GTPase-activating protein 42"/>
    <property type="match status" value="1"/>
</dbReference>
<dbReference type="InterPro" id="IPR036028">
    <property type="entry name" value="SH3-like_dom_sf"/>
</dbReference>
<reference evidence="8" key="1">
    <citation type="submission" date="2023-10" db="EMBL/GenBank/DDBJ databases">
        <title>Genome assembly of Pristionchus species.</title>
        <authorList>
            <person name="Yoshida K."/>
            <person name="Sommer R.J."/>
        </authorList>
    </citation>
    <scope>NUCLEOTIDE SEQUENCE</scope>
    <source>
        <strain evidence="8">RS5133</strain>
    </source>
</reference>
<dbReference type="GO" id="GO:0005737">
    <property type="term" value="C:cytoplasm"/>
    <property type="evidence" value="ECO:0007669"/>
    <property type="project" value="InterPro"/>
</dbReference>
<dbReference type="InterPro" id="IPR000198">
    <property type="entry name" value="RhoGAP_dom"/>
</dbReference>
<dbReference type="PROSITE" id="PS50003">
    <property type="entry name" value="PH_DOMAIN"/>
    <property type="match status" value="1"/>
</dbReference>